<dbReference type="InterPro" id="IPR025668">
    <property type="entry name" value="Tnp_DDE_dom"/>
</dbReference>
<proteinExistence type="predicted"/>
<protein>
    <recommendedName>
        <fullName evidence="1">Transposase DDE domain-containing protein</fullName>
    </recommendedName>
</protein>
<dbReference type="RefSeq" id="WP_136855683.1">
    <property type="nucleotide sequence ID" value="NZ_SUNH01000006.1"/>
</dbReference>
<dbReference type="Pfam" id="PF13586">
    <property type="entry name" value="DDE_Tnp_1_2"/>
    <property type="match status" value="1"/>
</dbReference>
<name>A0A4U0QVT2_9RHOB</name>
<gene>
    <name evidence="2" type="ORF">FA740_05060</name>
</gene>
<evidence type="ECO:0000313" key="2">
    <source>
        <dbReference type="EMBL" id="TJZ86255.1"/>
    </source>
</evidence>
<keyword evidence="3" id="KW-1185">Reference proteome</keyword>
<evidence type="ECO:0000313" key="3">
    <source>
        <dbReference type="Proteomes" id="UP000306223"/>
    </source>
</evidence>
<organism evidence="2 3">
    <name type="scientific">Paracoccus hibiscisoli</name>
    <dbReference type="NCBI Taxonomy" id="2023261"/>
    <lineage>
        <taxon>Bacteria</taxon>
        <taxon>Pseudomonadati</taxon>
        <taxon>Pseudomonadota</taxon>
        <taxon>Alphaproteobacteria</taxon>
        <taxon>Rhodobacterales</taxon>
        <taxon>Paracoccaceae</taxon>
        <taxon>Paracoccus</taxon>
    </lineage>
</organism>
<reference evidence="2 3" key="1">
    <citation type="submission" date="2019-04" db="EMBL/GenBank/DDBJ databases">
        <authorList>
            <person name="Li J."/>
        </authorList>
    </citation>
    <scope>NUCLEOTIDE SEQUENCE [LARGE SCALE GENOMIC DNA]</scope>
    <source>
        <strain evidence="2 3">CCTCC AB2016182</strain>
    </source>
</reference>
<accession>A0A4U0QVT2</accession>
<comment type="caution">
    <text evidence="2">The sequence shown here is derived from an EMBL/GenBank/DDBJ whole genome shotgun (WGS) entry which is preliminary data.</text>
</comment>
<dbReference type="OrthoDB" id="32553at2"/>
<sequence>MEYDADYLQNACQNSRIEASISGVASRKITVKYAKRRCKGRHRIEILLGRLKECGCVARRYDKCPETYHSAIALAATAIA</sequence>
<dbReference type="EMBL" id="SUNH01000006">
    <property type="protein sequence ID" value="TJZ86255.1"/>
    <property type="molecule type" value="Genomic_DNA"/>
</dbReference>
<dbReference type="AlphaFoldDB" id="A0A4U0QVT2"/>
<evidence type="ECO:0000259" key="1">
    <source>
        <dbReference type="Pfam" id="PF13586"/>
    </source>
</evidence>
<dbReference type="Proteomes" id="UP000306223">
    <property type="component" value="Unassembled WGS sequence"/>
</dbReference>
<feature type="domain" description="Transposase DDE" evidence="1">
    <location>
        <begin position="3"/>
        <end position="79"/>
    </location>
</feature>